<protein>
    <submittedName>
        <fullName evidence="1">Uncharacterized protein</fullName>
    </submittedName>
</protein>
<sequence length="40" mass="4737">MIFRQLFMNKAEFEEAKEYCIEGNEQNLDRLNALLAELMA</sequence>
<name>A0ABV5B985_9BACL</name>
<evidence type="ECO:0000313" key="2">
    <source>
        <dbReference type="Proteomes" id="UP001580407"/>
    </source>
</evidence>
<reference evidence="1 2" key="1">
    <citation type="submission" date="2024-09" db="EMBL/GenBank/DDBJ databases">
        <authorList>
            <person name="Ruan L."/>
        </authorList>
    </citation>
    <scope>NUCLEOTIDE SEQUENCE [LARGE SCALE GENOMIC DNA]</scope>
    <source>
        <strain evidence="1 2">D33</strain>
    </source>
</reference>
<proteinExistence type="predicted"/>
<keyword evidence="2" id="KW-1185">Reference proteome</keyword>
<evidence type="ECO:0000313" key="1">
    <source>
        <dbReference type="EMBL" id="MFB5682262.1"/>
    </source>
</evidence>
<dbReference type="RefSeq" id="WP_375526021.1">
    <property type="nucleotide sequence ID" value="NZ_JBHILM010000016.1"/>
</dbReference>
<gene>
    <name evidence="1" type="ORF">ACE3NQ_15155</name>
</gene>
<comment type="caution">
    <text evidence="1">The sequence shown here is derived from an EMBL/GenBank/DDBJ whole genome shotgun (WGS) entry which is preliminary data.</text>
</comment>
<dbReference type="EMBL" id="JBHILM010000016">
    <property type="protein sequence ID" value="MFB5682262.1"/>
    <property type="molecule type" value="Genomic_DNA"/>
</dbReference>
<accession>A0ABV5B985</accession>
<dbReference type="Proteomes" id="UP001580407">
    <property type="component" value="Unassembled WGS sequence"/>
</dbReference>
<organism evidence="1 2">
    <name type="scientific">Paenibacillus terreus</name>
    <dbReference type="NCBI Taxonomy" id="1387834"/>
    <lineage>
        <taxon>Bacteria</taxon>
        <taxon>Bacillati</taxon>
        <taxon>Bacillota</taxon>
        <taxon>Bacilli</taxon>
        <taxon>Bacillales</taxon>
        <taxon>Paenibacillaceae</taxon>
        <taxon>Paenibacillus</taxon>
    </lineage>
</organism>